<dbReference type="SUPFAM" id="SSF47144">
    <property type="entry name" value="HSC20 (HSCB), C-terminal oligomerisation domain"/>
    <property type="match status" value="1"/>
</dbReference>
<evidence type="ECO:0000256" key="2">
    <source>
        <dbReference type="ARBA" id="ARBA00023186"/>
    </source>
</evidence>
<dbReference type="SUPFAM" id="SSF46565">
    <property type="entry name" value="Chaperone J-domain"/>
    <property type="match status" value="1"/>
</dbReference>
<dbReference type="GO" id="GO:0051087">
    <property type="term" value="F:protein-folding chaperone binding"/>
    <property type="evidence" value="ECO:0007669"/>
    <property type="project" value="InterPro"/>
</dbReference>
<keyword evidence="2" id="KW-0143">Chaperone</keyword>
<dbReference type="PANTHER" id="PTHR14021">
    <property type="entry name" value="IRON-SULFUR CLUSTER CO-CHAPERONE PROTEIN HSCB"/>
    <property type="match status" value="1"/>
</dbReference>
<dbReference type="PROSITE" id="PS50076">
    <property type="entry name" value="DNAJ_2"/>
    <property type="match status" value="1"/>
</dbReference>
<dbReference type="GO" id="GO:0044571">
    <property type="term" value="P:[2Fe-2S] cluster assembly"/>
    <property type="evidence" value="ECO:0007669"/>
    <property type="project" value="InterPro"/>
</dbReference>
<evidence type="ECO:0000313" key="4">
    <source>
        <dbReference type="EMBL" id="TFJ85979.1"/>
    </source>
</evidence>
<dbReference type="InterPro" id="IPR036869">
    <property type="entry name" value="J_dom_sf"/>
</dbReference>
<dbReference type="Gene3D" id="1.10.287.110">
    <property type="entry name" value="DnaJ domain"/>
    <property type="match status" value="1"/>
</dbReference>
<comment type="similarity">
    <text evidence="1">Belongs to the HscB family.</text>
</comment>
<organism evidence="4 5">
    <name type="scientific">Nannochloropsis salina CCMP1776</name>
    <dbReference type="NCBI Taxonomy" id="1027361"/>
    <lineage>
        <taxon>Eukaryota</taxon>
        <taxon>Sar</taxon>
        <taxon>Stramenopiles</taxon>
        <taxon>Ochrophyta</taxon>
        <taxon>Eustigmatophyceae</taxon>
        <taxon>Eustigmatales</taxon>
        <taxon>Monodopsidaceae</taxon>
        <taxon>Microchloropsis</taxon>
        <taxon>Microchloropsis salina</taxon>
    </lineage>
</organism>
<dbReference type="GO" id="GO:0051259">
    <property type="term" value="P:protein complex oligomerization"/>
    <property type="evidence" value="ECO:0007669"/>
    <property type="project" value="InterPro"/>
</dbReference>
<dbReference type="GO" id="GO:0005739">
    <property type="term" value="C:mitochondrion"/>
    <property type="evidence" value="ECO:0007669"/>
    <property type="project" value="TreeGrafter"/>
</dbReference>
<evidence type="ECO:0000256" key="1">
    <source>
        <dbReference type="ARBA" id="ARBA00010476"/>
    </source>
</evidence>
<dbReference type="CDD" id="cd06257">
    <property type="entry name" value="DnaJ"/>
    <property type="match status" value="1"/>
</dbReference>
<dbReference type="OrthoDB" id="448954at2759"/>
<protein>
    <recommendedName>
        <fullName evidence="3">J domain-containing protein</fullName>
    </recommendedName>
</protein>
<dbReference type="Gene3D" id="1.20.1280.20">
    <property type="entry name" value="HscB, C-terminal domain"/>
    <property type="match status" value="1"/>
</dbReference>
<dbReference type="EMBL" id="SDOX01000010">
    <property type="protein sequence ID" value="TFJ85979.1"/>
    <property type="molecule type" value="Genomic_DNA"/>
</dbReference>
<accession>A0A4D9DBS0</accession>
<gene>
    <name evidence="4" type="ORF">NSK_002799</name>
</gene>
<dbReference type="InterPro" id="IPR004640">
    <property type="entry name" value="HscB"/>
</dbReference>
<feature type="domain" description="J" evidence="3">
    <location>
        <begin position="151"/>
        <end position="223"/>
    </location>
</feature>
<sequence>MSRHMLRSGALVTRIWNAEAKQSRFICASLHTSKTTALRQSRRAPPSGVLECLISMRARTRRRPRPPSTVGSDRFASTAHNHDTYHQPPFCCGNPNCEHQQSHDDDSSGKHNHPHSHTEDLPPCWACGKPTGCCNFFCACGKIQPLIGHCSYFETFGLPKVYDLDVKQLEQTFFNLQKTMHPDRYGQKSSTEQDFSRSNSTYLNVAYRTLKDPISRAKYLLQLEGVKALDERSKTADPALLMEVMELREEVEESCSAENLRALMARNRRAMEGVKEELTARCRQKDWSHMVSLTNRLQYLSKVDFEARERLELLEGEAEDRRREAMDREEVQHA</sequence>
<evidence type="ECO:0000259" key="3">
    <source>
        <dbReference type="PROSITE" id="PS50076"/>
    </source>
</evidence>
<dbReference type="PANTHER" id="PTHR14021:SF15">
    <property type="entry name" value="IRON-SULFUR CLUSTER CO-CHAPERONE PROTEIN HSCB"/>
    <property type="match status" value="1"/>
</dbReference>
<dbReference type="NCBIfam" id="TIGR00714">
    <property type="entry name" value="hscB"/>
    <property type="match status" value="1"/>
</dbReference>
<dbReference type="Pfam" id="PF07743">
    <property type="entry name" value="HSCB_C"/>
    <property type="match status" value="1"/>
</dbReference>
<name>A0A4D9DBS0_9STRA</name>
<dbReference type="InterPro" id="IPR009073">
    <property type="entry name" value="HscB_oligo_C"/>
</dbReference>
<dbReference type="HAMAP" id="MF_00682">
    <property type="entry name" value="HscB"/>
    <property type="match status" value="1"/>
</dbReference>
<proteinExistence type="inferred from homology"/>
<dbReference type="InterPro" id="IPR036386">
    <property type="entry name" value="HscB_C_sf"/>
</dbReference>
<comment type="caution">
    <text evidence="4">The sequence shown here is derived from an EMBL/GenBank/DDBJ whole genome shotgun (WGS) entry which is preliminary data.</text>
</comment>
<dbReference type="GO" id="GO:0001671">
    <property type="term" value="F:ATPase activator activity"/>
    <property type="evidence" value="ECO:0007669"/>
    <property type="project" value="InterPro"/>
</dbReference>
<dbReference type="InterPro" id="IPR001623">
    <property type="entry name" value="DnaJ_domain"/>
</dbReference>
<reference evidence="4 5" key="1">
    <citation type="submission" date="2019-01" db="EMBL/GenBank/DDBJ databases">
        <title>Nuclear Genome Assembly of the Microalgal Biofuel strain Nannochloropsis salina CCMP1776.</title>
        <authorList>
            <person name="Hovde B."/>
        </authorList>
    </citation>
    <scope>NUCLEOTIDE SEQUENCE [LARGE SCALE GENOMIC DNA]</scope>
    <source>
        <strain evidence="4 5">CCMP1776</strain>
    </source>
</reference>
<keyword evidence="5" id="KW-1185">Reference proteome</keyword>
<dbReference type="Proteomes" id="UP000355283">
    <property type="component" value="Unassembled WGS sequence"/>
</dbReference>
<dbReference type="AlphaFoldDB" id="A0A4D9DBS0"/>
<evidence type="ECO:0000313" key="5">
    <source>
        <dbReference type="Proteomes" id="UP000355283"/>
    </source>
</evidence>